<feature type="transmembrane region" description="Helical" evidence="5">
    <location>
        <begin position="46"/>
        <end position="67"/>
    </location>
</feature>
<keyword evidence="7" id="KW-1185">Reference proteome</keyword>
<keyword evidence="3 5" id="KW-1133">Transmembrane helix</keyword>
<keyword evidence="2 5" id="KW-0812">Transmembrane</keyword>
<dbReference type="PANTHER" id="PTHR43483">
    <property type="entry name" value="MEMBRANE TRANSPORTER PROTEIN HI_0806-RELATED"/>
    <property type="match status" value="1"/>
</dbReference>
<proteinExistence type="inferred from homology"/>
<feature type="transmembrane region" description="Helical" evidence="5">
    <location>
        <begin position="79"/>
        <end position="100"/>
    </location>
</feature>
<comment type="subcellular location">
    <subcellularLocation>
        <location evidence="5">Cell membrane</location>
        <topology evidence="5">Multi-pass membrane protein</topology>
    </subcellularLocation>
    <subcellularLocation>
        <location evidence="1">Membrane</location>
        <topology evidence="1">Multi-pass membrane protein</topology>
    </subcellularLocation>
</comment>
<feature type="transmembrane region" description="Helical" evidence="5">
    <location>
        <begin position="107"/>
        <end position="124"/>
    </location>
</feature>
<protein>
    <recommendedName>
        <fullName evidence="5">Probable membrane transporter protein</fullName>
    </recommendedName>
</protein>
<sequence>MIWWIAYVAAGAGVGFLAGLLGIGGGMTLVPILAALFSAQHFAPDYVVHMALATGMASIVFTSVASVREHWKLGGVDLHIVKAMAPGAVFGSLLATGASAWIPQRQLALSFSVIVFLGATQMLLNRKPKAARTLPKPGPLFMVGTVIGAISGLVSAGGAFLTIPFMLWCGVPMRMTIGTAAMIGMPLALVGTIGYIISGWSVTGLPSDAIGFISTTALIGLVCGSIVTAPFGARLAHRLPVSTLKRIFACLLYVLAAKMLWTYW</sequence>
<dbReference type="InterPro" id="IPR002781">
    <property type="entry name" value="TM_pro_TauE-like"/>
</dbReference>
<feature type="transmembrane region" description="Helical" evidence="5">
    <location>
        <begin position="243"/>
        <end position="261"/>
    </location>
</feature>
<organism evidence="6 7">
    <name type="scientific">Keguizhuia sedimenti</name>
    <dbReference type="NCBI Taxonomy" id="3064264"/>
    <lineage>
        <taxon>Bacteria</taxon>
        <taxon>Pseudomonadati</taxon>
        <taxon>Pseudomonadota</taxon>
        <taxon>Betaproteobacteria</taxon>
        <taxon>Burkholderiales</taxon>
        <taxon>Oxalobacteraceae</taxon>
        <taxon>Keguizhuia</taxon>
    </lineage>
</organism>
<dbReference type="Proteomes" id="UP001225596">
    <property type="component" value="Unassembled WGS sequence"/>
</dbReference>
<dbReference type="PANTHER" id="PTHR43483:SF3">
    <property type="entry name" value="MEMBRANE TRANSPORTER PROTEIN HI_0806-RELATED"/>
    <property type="match status" value="1"/>
</dbReference>
<keyword evidence="4 5" id="KW-0472">Membrane</keyword>
<evidence type="ECO:0000256" key="3">
    <source>
        <dbReference type="ARBA" id="ARBA00022989"/>
    </source>
</evidence>
<evidence type="ECO:0000313" key="6">
    <source>
        <dbReference type="EMBL" id="MDQ9169187.1"/>
    </source>
</evidence>
<name>A0ABU1BJL4_9BURK</name>
<dbReference type="Pfam" id="PF01925">
    <property type="entry name" value="TauE"/>
    <property type="match status" value="1"/>
</dbReference>
<feature type="transmembrane region" description="Helical" evidence="5">
    <location>
        <begin position="175"/>
        <end position="197"/>
    </location>
</feature>
<comment type="caution">
    <text evidence="6">The sequence shown here is derived from an EMBL/GenBank/DDBJ whole genome shotgun (WGS) entry which is preliminary data.</text>
</comment>
<keyword evidence="5" id="KW-1003">Cell membrane</keyword>
<gene>
    <name evidence="6" type="ORF">Q8A64_02055</name>
</gene>
<dbReference type="EMBL" id="JAUYVH010000001">
    <property type="protein sequence ID" value="MDQ9169187.1"/>
    <property type="molecule type" value="Genomic_DNA"/>
</dbReference>
<evidence type="ECO:0000256" key="2">
    <source>
        <dbReference type="ARBA" id="ARBA00022692"/>
    </source>
</evidence>
<evidence type="ECO:0000256" key="4">
    <source>
        <dbReference type="ARBA" id="ARBA00023136"/>
    </source>
</evidence>
<reference evidence="6 7" key="1">
    <citation type="submission" date="2023-08" db="EMBL/GenBank/DDBJ databases">
        <title>Oxalobacteraceae gen .nov., isolated from river sludge outside the plant.</title>
        <authorList>
            <person name="Zhao S.Y."/>
        </authorList>
    </citation>
    <scope>NUCLEOTIDE SEQUENCE [LARGE SCALE GENOMIC DNA]</scope>
    <source>
        <strain evidence="6 7">R-40</strain>
    </source>
</reference>
<feature type="transmembrane region" description="Helical" evidence="5">
    <location>
        <begin position="140"/>
        <end position="163"/>
    </location>
</feature>
<dbReference type="RefSeq" id="WP_338435030.1">
    <property type="nucleotide sequence ID" value="NZ_JAUYVH010000001.1"/>
</dbReference>
<feature type="transmembrane region" description="Helical" evidence="5">
    <location>
        <begin position="209"/>
        <end position="231"/>
    </location>
</feature>
<accession>A0ABU1BJL4</accession>
<evidence type="ECO:0000256" key="1">
    <source>
        <dbReference type="ARBA" id="ARBA00004141"/>
    </source>
</evidence>
<feature type="transmembrane region" description="Helical" evidence="5">
    <location>
        <begin position="6"/>
        <end position="34"/>
    </location>
</feature>
<comment type="similarity">
    <text evidence="5">Belongs to the 4-toluene sulfonate uptake permease (TSUP) (TC 2.A.102) family.</text>
</comment>
<evidence type="ECO:0000313" key="7">
    <source>
        <dbReference type="Proteomes" id="UP001225596"/>
    </source>
</evidence>
<evidence type="ECO:0000256" key="5">
    <source>
        <dbReference type="RuleBase" id="RU363041"/>
    </source>
</evidence>